<dbReference type="AlphaFoldDB" id="A0A4Z2FIA4"/>
<sequence>MNPSRMRKTANFLSGLQGTSSGYSSSRNPSAPEPFTPLCLNLSNDGIKTMAPGNRRLIHHKRVTELMGSISTPCERSINVTGRYKVHEPRCRRFMHVQLGVFKTLKLTGMFTM</sequence>
<evidence type="ECO:0000256" key="1">
    <source>
        <dbReference type="SAM" id="MobiDB-lite"/>
    </source>
</evidence>
<evidence type="ECO:0000313" key="2">
    <source>
        <dbReference type="EMBL" id="TNN40503.1"/>
    </source>
</evidence>
<gene>
    <name evidence="2" type="ORF">EYF80_049323</name>
</gene>
<dbReference type="EMBL" id="SRLO01001183">
    <property type="protein sequence ID" value="TNN40503.1"/>
    <property type="molecule type" value="Genomic_DNA"/>
</dbReference>
<organism evidence="2 3">
    <name type="scientific">Liparis tanakae</name>
    <name type="common">Tanaka's snailfish</name>
    <dbReference type="NCBI Taxonomy" id="230148"/>
    <lineage>
        <taxon>Eukaryota</taxon>
        <taxon>Metazoa</taxon>
        <taxon>Chordata</taxon>
        <taxon>Craniata</taxon>
        <taxon>Vertebrata</taxon>
        <taxon>Euteleostomi</taxon>
        <taxon>Actinopterygii</taxon>
        <taxon>Neopterygii</taxon>
        <taxon>Teleostei</taxon>
        <taxon>Neoteleostei</taxon>
        <taxon>Acanthomorphata</taxon>
        <taxon>Eupercaria</taxon>
        <taxon>Perciformes</taxon>
        <taxon>Cottioidei</taxon>
        <taxon>Cottales</taxon>
        <taxon>Liparidae</taxon>
        <taxon>Liparis</taxon>
    </lineage>
</organism>
<proteinExistence type="predicted"/>
<feature type="compositionally biased region" description="Polar residues" evidence="1">
    <location>
        <begin position="11"/>
        <end position="29"/>
    </location>
</feature>
<comment type="caution">
    <text evidence="2">The sequence shown here is derived from an EMBL/GenBank/DDBJ whole genome shotgun (WGS) entry which is preliminary data.</text>
</comment>
<reference evidence="2 3" key="1">
    <citation type="submission" date="2019-03" db="EMBL/GenBank/DDBJ databases">
        <title>First draft genome of Liparis tanakae, snailfish: a comprehensive survey of snailfish specific genes.</title>
        <authorList>
            <person name="Kim W."/>
            <person name="Song I."/>
            <person name="Jeong J.-H."/>
            <person name="Kim D."/>
            <person name="Kim S."/>
            <person name="Ryu S."/>
            <person name="Song J.Y."/>
            <person name="Lee S.K."/>
        </authorList>
    </citation>
    <scope>NUCLEOTIDE SEQUENCE [LARGE SCALE GENOMIC DNA]</scope>
    <source>
        <tissue evidence="2">Muscle</tissue>
    </source>
</reference>
<evidence type="ECO:0000313" key="3">
    <source>
        <dbReference type="Proteomes" id="UP000314294"/>
    </source>
</evidence>
<feature type="region of interest" description="Disordered" evidence="1">
    <location>
        <begin position="1"/>
        <end position="35"/>
    </location>
</feature>
<name>A0A4Z2FIA4_9TELE</name>
<keyword evidence="3" id="KW-1185">Reference proteome</keyword>
<protein>
    <submittedName>
        <fullName evidence="2">Uncharacterized protein</fullName>
    </submittedName>
</protein>
<accession>A0A4Z2FIA4</accession>
<dbReference type="Proteomes" id="UP000314294">
    <property type="component" value="Unassembled WGS sequence"/>
</dbReference>